<dbReference type="InterPro" id="IPR004568">
    <property type="entry name" value="Ppantetheine-prot_Trfase_dom"/>
</dbReference>
<dbReference type="RefSeq" id="WP_214364074.1">
    <property type="nucleotide sequence ID" value="NZ_JAEKFT010000056.1"/>
</dbReference>
<comment type="caution">
    <text evidence="8">The sequence shown here is derived from an EMBL/GenBank/DDBJ whole genome shotgun (WGS) entry which is preliminary data.</text>
</comment>
<dbReference type="PANTHER" id="PTHR12215:SF10">
    <property type="entry name" value="L-AMINOADIPATE-SEMIALDEHYDE DEHYDROGENASE-PHOSPHOPANTETHEINYL TRANSFERASE"/>
    <property type="match status" value="1"/>
</dbReference>
<dbReference type="SUPFAM" id="SSF56214">
    <property type="entry name" value="4'-phosphopantetheinyl transferase"/>
    <property type="match status" value="2"/>
</dbReference>
<name>A0A944DEM6_DENI1</name>
<dbReference type="EMBL" id="JAEKFT010000056">
    <property type="protein sequence ID" value="MBT0964152.1"/>
    <property type="molecule type" value="Genomic_DNA"/>
</dbReference>
<protein>
    <submittedName>
        <fullName evidence="8">4'-phosphopantetheinyl transferase superfamily protein</fullName>
    </submittedName>
</protein>
<gene>
    <name evidence="8" type="ORF">I8J34_23485</name>
</gene>
<dbReference type="Proteomes" id="UP000694660">
    <property type="component" value="Unassembled WGS sequence"/>
</dbReference>
<dbReference type="GO" id="GO:0006633">
    <property type="term" value="P:fatty acid biosynthetic process"/>
    <property type="evidence" value="ECO:0007669"/>
    <property type="project" value="InterPro"/>
</dbReference>
<feature type="domain" description="4'-phosphopantetheinyl transferase" evidence="6">
    <location>
        <begin position="131"/>
        <end position="237"/>
    </location>
</feature>
<evidence type="ECO:0000259" key="7">
    <source>
        <dbReference type="Pfam" id="PF22624"/>
    </source>
</evidence>
<evidence type="ECO:0000256" key="1">
    <source>
        <dbReference type="ARBA" id="ARBA00001946"/>
    </source>
</evidence>
<dbReference type="Pfam" id="PF22624">
    <property type="entry name" value="AASDHPPT_N"/>
    <property type="match status" value="1"/>
</dbReference>
<evidence type="ECO:0000313" key="9">
    <source>
        <dbReference type="Proteomes" id="UP000694660"/>
    </source>
</evidence>
<keyword evidence="3 8" id="KW-0808">Transferase</keyword>
<comment type="similarity">
    <text evidence="2">Belongs to the P-Pant transferase superfamily. Gsp/Sfp/HetI/AcpT family.</text>
</comment>
<dbReference type="Gene3D" id="3.90.470.20">
    <property type="entry name" value="4'-phosphopantetheinyl transferase domain"/>
    <property type="match status" value="2"/>
</dbReference>
<evidence type="ECO:0000256" key="2">
    <source>
        <dbReference type="ARBA" id="ARBA00010990"/>
    </source>
</evidence>
<dbReference type="Pfam" id="PF01648">
    <property type="entry name" value="ACPS"/>
    <property type="match status" value="1"/>
</dbReference>
<keyword evidence="5" id="KW-0460">Magnesium</keyword>
<dbReference type="GO" id="GO:0005829">
    <property type="term" value="C:cytosol"/>
    <property type="evidence" value="ECO:0007669"/>
    <property type="project" value="TreeGrafter"/>
</dbReference>
<evidence type="ECO:0000259" key="6">
    <source>
        <dbReference type="Pfam" id="PF01648"/>
    </source>
</evidence>
<evidence type="ECO:0000256" key="5">
    <source>
        <dbReference type="ARBA" id="ARBA00022842"/>
    </source>
</evidence>
<dbReference type="NCBIfam" id="TIGR00556">
    <property type="entry name" value="pantethn_trn"/>
    <property type="match status" value="1"/>
</dbReference>
<accession>A0A944DEM6</accession>
<keyword evidence="4" id="KW-0479">Metal-binding</keyword>
<dbReference type="PANTHER" id="PTHR12215">
    <property type="entry name" value="PHOSPHOPANTETHEINE TRANSFERASE"/>
    <property type="match status" value="1"/>
</dbReference>
<dbReference type="InterPro" id="IPR037143">
    <property type="entry name" value="4-PPantetheinyl_Trfase_dom_sf"/>
</dbReference>
<evidence type="ECO:0000256" key="4">
    <source>
        <dbReference type="ARBA" id="ARBA00022723"/>
    </source>
</evidence>
<proteinExistence type="inferred from homology"/>
<dbReference type="AlphaFoldDB" id="A0A944DEM6"/>
<organism evidence="8 9">
    <name type="scientific">Denitromonas iodatirespirans</name>
    <dbReference type="NCBI Taxonomy" id="2795389"/>
    <lineage>
        <taxon>Bacteria</taxon>
        <taxon>Pseudomonadati</taxon>
        <taxon>Pseudomonadota</taxon>
        <taxon>Betaproteobacteria</taxon>
        <taxon>Rhodocyclales</taxon>
        <taxon>Zoogloeaceae</taxon>
        <taxon>Denitromonas</taxon>
    </lineage>
</organism>
<dbReference type="InterPro" id="IPR008278">
    <property type="entry name" value="4-PPantetheinyl_Trfase_dom"/>
</dbReference>
<dbReference type="GO" id="GO:0019878">
    <property type="term" value="P:lysine biosynthetic process via aminoadipic acid"/>
    <property type="evidence" value="ECO:0007669"/>
    <property type="project" value="TreeGrafter"/>
</dbReference>
<dbReference type="GO" id="GO:0000287">
    <property type="term" value="F:magnesium ion binding"/>
    <property type="evidence" value="ECO:0007669"/>
    <property type="project" value="InterPro"/>
</dbReference>
<dbReference type="InterPro" id="IPR055066">
    <property type="entry name" value="AASDHPPT_N"/>
</dbReference>
<keyword evidence="9" id="KW-1185">Reference proteome</keyword>
<dbReference type="GO" id="GO:0008897">
    <property type="term" value="F:holo-[acyl-carrier-protein] synthase activity"/>
    <property type="evidence" value="ECO:0007669"/>
    <property type="project" value="InterPro"/>
</dbReference>
<evidence type="ECO:0000313" key="8">
    <source>
        <dbReference type="EMBL" id="MBT0964152.1"/>
    </source>
</evidence>
<dbReference type="InterPro" id="IPR050559">
    <property type="entry name" value="P-Pant_transferase_sf"/>
</dbReference>
<evidence type="ECO:0000256" key="3">
    <source>
        <dbReference type="ARBA" id="ARBA00022679"/>
    </source>
</evidence>
<reference evidence="9" key="1">
    <citation type="journal article" date="2022" name="ISME J.">
        <title>Genetic and phylogenetic analysis of dissimilatory iodate-reducing bacteria identifies potential niches across the world's oceans.</title>
        <authorList>
            <person name="Reyes-Umana V."/>
            <person name="Henning Z."/>
            <person name="Lee K."/>
            <person name="Barnum T.P."/>
            <person name="Coates J.D."/>
        </authorList>
    </citation>
    <scope>NUCLEOTIDE SEQUENCE [LARGE SCALE GENOMIC DNA]</scope>
    <source>
        <strain evidence="9">IR12</strain>
    </source>
</reference>
<feature type="domain" description="4'-phosphopantetheinyl transferase N-terminal" evidence="7">
    <location>
        <begin position="43"/>
        <end position="122"/>
    </location>
</feature>
<sequence>MKRETPFLLGGSYLDRRPMTFGRNQAHWWSIDTSGFDEVCVSMAETLLDHSETNRISRVRRVKDRVEAIMSRALLRLVLSQYGHTTPRKWRFEQDAFGRPFVAYPPSVFVPSFNVSHSRGYIHCLVTRSGAVGVDVEFIDPSFDYSAVMHRVCSASEIAHLQSLRPEQRLNFFYALWVVKEAYIKALGGGLSLPVDQIEVLNPFCERIDLRLGGSMQGRPEQWDIRLQRFGDQLVAAAALQRSPDAEDIQLMHFSVTCDDMRHGLVEASAQRSGSVRISVCEAL</sequence>
<comment type="cofactor">
    <cofactor evidence="1">
        <name>Mg(2+)</name>
        <dbReference type="ChEBI" id="CHEBI:18420"/>
    </cofactor>
</comment>